<evidence type="ECO:0008006" key="3">
    <source>
        <dbReference type="Google" id="ProtNLM"/>
    </source>
</evidence>
<proteinExistence type="predicted"/>
<accession>A0ABY5IRG5</accession>
<name>A0ABY5IRG5_9FLAO</name>
<dbReference type="Proteomes" id="UP001059844">
    <property type="component" value="Chromosome"/>
</dbReference>
<gene>
    <name evidence="1" type="ORF">NOX80_17740</name>
</gene>
<dbReference type="PROSITE" id="PS51257">
    <property type="entry name" value="PROKAR_LIPOPROTEIN"/>
    <property type="match status" value="1"/>
</dbReference>
<evidence type="ECO:0000313" key="2">
    <source>
        <dbReference type="Proteomes" id="UP001059844"/>
    </source>
</evidence>
<keyword evidence="2" id="KW-1185">Reference proteome</keyword>
<reference evidence="1" key="1">
    <citation type="submission" date="2022-07" db="EMBL/GenBank/DDBJ databases">
        <title>Isolation, identification, and degradation of a PFOSA degrading strain from sewage treatment plant.</title>
        <authorList>
            <person name="Zhang L."/>
            <person name="Huo Y."/>
        </authorList>
    </citation>
    <scope>NUCLEOTIDE SEQUENCE</scope>
    <source>
        <strain evidence="1">C1</strain>
    </source>
</reference>
<sequence>MIRYSIVIAVFLLVSCGKDKEILLPKSNKTIVKDVADISPIYFLFQEKDKDTLVEVDKQTIISTTNWIFNIDKRFPMRKIVPEIIRLQNRKGSHKGEAQVENYYSYADSIGKNMAFVPFTNVVYTLGKQKDFADQGKVSLVLKLDKHNKVTANGVPMTLAQFPEAVTNLYPDQPVVVFLHFDQNLLYQDYVAAKIVISGWKLKNVEFSNKEYTY</sequence>
<dbReference type="EMBL" id="CP101751">
    <property type="protein sequence ID" value="UUC45451.1"/>
    <property type="molecule type" value="Genomic_DNA"/>
</dbReference>
<evidence type="ECO:0000313" key="1">
    <source>
        <dbReference type="EMBL" id="UUC45451.1"/>
    </source>
</evidence>
<dbReference type="RefSeq" id="WP_256551146.1">
    <property type="nucleotide sequence ID" value="NZ_CP101751.1"/>
</dbReference>
<protein>
    <recommendedName>
        <fullName evidence="3">DUF4840 domain-containing protein</fullName>
    </recommendedName>
</protein>
<organism evidence="1 2">
    <name type="scientific">Flavobacterium cerinum</name>
    <dbReference type="NCBI Taxonomy" id="2502784"/>
    <lineage>
        <taxon>Bacteria</taxon>
        <taxon>Pseudomonadati</taxon>
        <taxon>Bacteroidota</taxon>
        <taxon>Flavobacteriia</taxon>
        <taxon>Flavobacteriales</taxon>
        <taxon>Flavobacteriaceae</taxon>
        <taxon>Flavobacterium</taxon>
    </lineage>
</organism>